<feature type="region of interest" description="Disordered" evidence="1">
    <location>
        <begin position="103"/>
        <end position="173"/>
    </location>
</feature>
<feature type="transmembrane region" description="Helical" evidence="2">
    <location>
        <begin position="7"/>
        <end position="26"/>
    </location>
</feature>
<dbReference type="PROSITE" id="PS51724">
    <property type="entry name" value="SPOR"/>
    <property type="match status" value="1"/>
</dbReference>
<dbReference type="Pfam" id="PF05036">
    <property type="entry name" value="SPOR"/>
    <property type="match status" value="1"/>
</dbReference>
<feature type="compositionally biased region" description="Polar residues" evidence="1">
    <location>
        <begin position="58"/>
        <end position="79"/>
    </location>
</feature>
<dbReference type="KEGG" id="hch:HCH_02440"/>
<organism evidence="4 5">
    <name type="scientific">Hahella chejuensis (strain KCTC 2396)</name>
    <dbReference type="NCBI Taxonomy" id="349521"/>
    <lineage>
        <taxon>Bacteria</taxon>
        <taxon>Pseudomonadati</taxon>
        <taxon>Pseudomonadota</taxon>
        <taxon>Gammaproteobacteria</taxon>
        <taxon>Oceanospirillales</taxon>
        <taxon>Hahellaceae</taxon>
        <taxon>Hahella</taxon>
    </lineage>
</organism>
<feature type="compositionally biased region" description="Low complexity" evidence="1">
    <location>
        <begin position="146"/>
        <end position="159"/>
    </location>
</feature>
<sequence length="258" mass="27934">MDGLKQRIVGAIVLVSLAVIFLPMLFDNAQQEKTSQIIIIPDKPETPNFTIEEAKAPQLSTGDANAESPTQSANAQTGDSVADEASRISGSAEEIAQEAAIAEMPQMNESKPATSVPEPAQEKVVETKPEPKPEPKPAVKKEEKPVTTVAAATPAASVKSETKEAPKDYSLDKDKSPAAWSIQIGTFKNRDSALKIRNELHGDGHPAFTQEYRSSEGENLVRVFAGPVMERSQADKLKSQVDKRYKVNSLVVLYRPGQ</sequence>
<keyword evidence="2" id="KW-0812">Transmembrane</keyword>
<evidence type="ECO:0000256" key="2">
    <source>
        <dbReference type="SAM" id="Phobius"/>
    </source>
</evidence>
<dbReference type="GO" id="GO:0032506">
    <property type="term" value="P:cytokinetic process"/>
    <property type="evidence" value="ECO:0007669"/>
    <property type="project" value="TreeGrafter"/>
</dbReference>
<dbReference type="EMBL" id="CP000155">
    <property type="protein sequence ID" value="ABC29247.1"/>
    <property type="molecule type" value="Genomic_DNA"/>
</dbReference>
<dbReference type="InterPro" id="IPR052521">
    <property type="entry name" value="Cell_div_SPOR-domain"/>
</dbReference>
<keyword evidence="2" id="KW-0472">Membrane</keyword>
<keyword evidence="5" id="KW-1185">Reference proteome</keyword>
<feature type="compositionally biased region" description="Basic and acidic residues" evidence="1">
    <location>
        <begin position="120"/>
        <end position="145"/>
    </location>
</feature>
<protein>
    <submittedName>
        <fullName evidence="4">Probable DedD protein</fullName>
    </submittedName>
</protein>
<name>Q2SJC7_HAHCH</name>
<dbReference type="InterPro" id="IPR036680">
    <property type="entry name" value="SPOR-like_sf"/>
</dbReference>
<dbReference type="Proteomes" id="UP000000238">
    <property type="component" value="Chromosome"/>
</dbReference>
<dbReference type="RefSeq" id="WP_011396316.1">
    <property type="nucleotide sequence ID" value="NC_007645.1"/>
</dbReference>
<feature type="compositionally biased region" description="Basic and acidic residues" evidence="1">
    <location>
        <begin position="160"/>
        <end position="173"/>
    </location>
</feature>
<gene>
    <name evidence="4" type="primary">dedD</name>
    <name evidence="4" type="ordered locus">HCH_02440</name>
</gene>
<reference evidence="4 5" key="1">
    <citation type="journal article" date="2005" name="Nucleic Acids Res.">
        <title>Genomic blueprint of Hahella chejuensis, a marine microbe producing an algicidal agent.</title>
        <authorList>
            <person name="Jeong H."/>
            <person name="Yim J.H."/>
            <person name="Lee C."/>
            <person name="Choi S.-H."/>
            <person name="Park Y.K."/>
            <person name="Yoon S.H."/>
            <person name="Hur C.-G."/>
            <person name="Kang H.-Y."/>
            <person name="Kim D."/>
            <person name="Lee H.H."/>
            <person name="Park K.H."/>
            <person name="Park S.-H."/>
            <person name="Park H.-S."/>
            <person name="Lee H.K."/>
            <person name="Oh T.K."/>
            <person name="Kim J.F."/>
        </authorList>
    </citation>
    <scope>NUCLEOTIDE SEQUENCE [LARGE SCALE GENOMIC DNA]</scope>
    <source>
        <strain evidence="4 5">KCTC 2396</strain>
    </source>
</reference>
<dbReference type="AlphaFoldDB" id="Q2SJC7"/>
<evidence type="ECO:0000313" key="4">
    <source>
        <dbReference type="EMBL" id="ABC29247.1"/>
    </source>
</evidence>
<keyword evidence="2" id="KW-1133">Transmembrane helix</keyword>
<accession>Q2SJC7</accession>
<dbReference type="eggNOG" id="COG3147">
    <property type="taxonomic scope" value="Bacteria"/>
</dbReference>
<evidence type="ECO:0000259" key="3">
    <source>
        <dbReference type="PROSITE" id="PS51724"/>
    </source>
</evidence>
<feature type="region of interest" description="Disordered" evidence="1">
    <location>
        <begin position="56"/>
        <end position="89"/>
    </location>
</feature>
<feature type="domain" description="SPOR" evidence="3">
    <location>
        <begin position="174"/>
        <end position="254"/>
    </location>
</feature>
<dbReference type="InterPro" id="IPR007730">
    <property type="entry name" value="SPOR-like_dom"/>
</dbReference>
<dbReference type="GO" id="GO:0042834">
    <property type="term" value="F:peptidoglycan binding"/>
    <property type="evidence" value="ECO:0007669"/>
    <property type="project" value="InterPro"/>
</dbReference>
<dbReference type="GO" id="GO:0030428">
    <property type="term" value="C:cell septum"/>
    <property type="evidence" value="ECO:0007669"/>
    <property type="project" value="TreeGrafter"/>
</dbReference>
<proteinExistence type="predicted"/>
<dbReference type="PANTHER" id="PTHR38687:SF1">
    <property type="entry name" value="CELL DIVISION PROTEIN DEDD"/>
    <property type="match status" value="1"/>
</dbReference>
<evidence type="ECO:0000256" key="1">
    <source>
        <dbReference type="SAM" id="MobiDB-lite"/>
    </source>
</evidence>
<dbReference type="STRING" id="349521.HCH_02440"/>
<evidence type="ECO:0000313" key="5">
    <source>
        <dbReference type="Proteomes" id="UP000000238"/>
    </source>
</evidence>
<dbReference type="SUPFAM" id="SSF110997">
    <property type="entry name" value="Sporulation related repeat"/>
    <property type="match status" value="1"/>
</dbReference>
<dbReference type="HOGENOM" id="CLU_068683_2_0_6"/>
<dbReference type="Gene3D" id="3.30.70.1070">
    <property type="entry name" value="Sporulation related repeat"/>
    <property type="match status" value="1"/>
</dbReference>
<dbReference type="OrthoDB" id="7069135at2"/>
<dbReference type="PANTHER" id="PTHR38687">
    <property type="entry name" value="CELL DIVISION PROTEIN DEDD-RELATED"/>
    <property type="match status" value="1"/>
</dbReference>
<dbReference type="GO" id="GO:0032153">
    <property type="term" value="C:cell division site"/>
    <property type="evidence" value="ECO:0007669"/>
    <property type="project" value="TreeGrafter"/>
</dbReference>